<evidence type="ECO:0000259" key="1">
    <source>
        <dbReference type="Pfam" id="PF01408"/>
    </source>
</evidence>
<dbReference type="PANTHER" id="PTHR43708:SF7">
    <property type="entry name" value="OXIDOREDUCTASE"/>
    <property type="match status" value="1"/>
</dbReference>
<name>A0A3N0EX91_SINP1</name>
<dbReference type="SUPFAM" id="SSF55347">
    <property type="entry name" value="Glyceraldehyde-3-phosphate dehydrogenase-like, C-terminal domain"/>
    <property type="match status" value="1"/>
</dbReference>
<dbReference type="InterPro" id="IPR036291">
    <property type="entry name" value="NAD(P)-bd_dom_sf"/>
</dbReference>
<sequence>MIKEKIKTGLLSFGMSGKIFHAPFVKAHPEFEPVAVVERLQKRAHKLYPGIKSYTSVDELLNDDEIELVIVNTPNNTHYEFALRALQKKKHVLVEKPFTTTSEEAVHLFREAARNHCHVLPYHNRRYDSDFLSVKEVLESGKLGKPAEVYFRFERYKYTIGEKRFKEEAVPGSGLQYDLGSHLLDGVISLFGIPLRWHKTLAKNRPGTQVDDYVHIHLEYPGGLQVFVNTSLLVLSPQPAFVLNGSRGTYIKYRTDVQERQLLDGMLPGDSGFGVEDKGREGELTWLDDNDVKHTEKVYSAPASYSGIFEAVYQTIRNNKPYPVTEPQIVAQLRILEE</sequence>
<dbReference type="AlphaFoldDB" id="A0A3N0EX91"/>
<gene>
    <name evidence="3" type="ORF">ED312_03640</name>
</gene>
<evidence type="ECO:0000313" key="3">
    <source>
        <dbReference type="EMBL" id="RNL92337.1"/>
    </source>
</evidence>
<dbReference type="InterPro" id="IPR055170">
    <property type="entry name" value="GFO_IDH_MocA-like_dom"/>
</dbReference>
<evidence type="ECO:0000259" key="2">
    <source>
        <dbReference type="Pfam" id="PF22725"/>
    </source>
</evidence>
<accession>A0A3N0EX91</accession>
<comment type="caution">
    <text evidence="3">The sequence shown here is derived from an EMBL/GenBank/DDBJ whole genome shotgun (WGS) entry which is preliminary data.</text>
</comment>
<dbReference type="InterPro" id="IPR000683">
    <property type="entry name" value="Gfo/Idh/MocA-like_OxRdtase_N"/>
</dbReference>
<proteinExistence type="predicted"/>
<dbReference type="PANTHER" id="PTHR43708">
    <property type="entry name" value="CONSERVED EXPRESSED OXIDOREDUCTASE (EUROFUNG)"/>
    <property type="match status" value="1"/>
</dbReference>
<dbReference type="SUPFAM" id="SSF51735">
    <property type="entry name" value="NAD(P)-binding Rossmann-fold domains"/>
    <property type="match status" value="1"/>
</dbReference>
<organism evidence="3 4">
    <name type="scientific">Sinomicrobium pectinilyticum</name>
    <dbReference type="NCBI Taxonomy" id="1084421"/>
    <lineage>
        <taxon>Bacteria</taxon>
        <taxon>Pseudomonadati</taxon>
        <taxon>Bacteroidota</taxon>
        <taxon>Flavobacteriia</taxon>
        <taxon>Flavobacteriales</taxon>
        <taxon>Flavobacteriaceae</taxon>
        <taxon>Sinomicrobium</taxon>
    </lineage>
</organism>
<dbReference type="Pfam" id="PF01408">
    <property type="entry name" value="GFO_IDH_MocA"/>
    <property type="match status" value="1"/>
</dbReference>
<reference evidence="3 4" key="1">
    <citation type="submission" date="2018-10" db="EMBL/GenBank/DDBJ databases">
        <title>Sinomicrobium pectinilyticum sp. nov., a pectinase-producing bacterium isolated from alkaline and saline soil, and emended description of the genus Sinomicrobium.</title>
        <authorList>
            <person name="Cheng B."/>
            <person name="Li C."/>
            <person name="Lai Q."/>
            <person name="Du M."/>
            <person name="Shao Z."/>
            <person name="Xu P."/>
            <person name="Yang C."/>
        </authorList>
    </citation>
    <scope>NUCLEOTIDE SEQUENCE [LARGE SCALE GENOMIC DNA]</scope>
    <source>
        <strain evidence="3 4">5DNS001</strain>
    </source>
</reference>
<dbReference type="Proteomes" id="UP000267469">
    <property type="component" value="Unassembled WGS sequence"/>
</dbReference>
<dbReference type="EMBL" id="RJTM01000017">
    <property type="protein sequence ID" value="RNL92337.1"/>
    <property type="molecule type" value="Genomic_DNA"/>
</dbReference>
<dbReference type="Gene3D" id="3.30.360.10">
    <property type="entry name" value="Dihydrodipicolinate Reductase, domain 2"/>
    <property type="match status" value="1"/>
</dbReference>
<dbReference type="GO" id="GO:0000166">
    <property type="term" value="F:nucleotide binding"/>
    <property type="evidence" value="ECO:0007669"/>
    <property type="project" value="InterPro"/>
</dbReference>
<feature type="domain" description="GFO/IDH/MocA-like oxidoreductase" evidence="2">
    <location>
        <begin position="131"/>
        <end position="250"/>
    </location>
</feature>
<evidence type="ECO:0000313" key="4">
    <source>
        <dbReference type="Proteomes" id="UP000267469"/>
    </source>
</evidence>
<dbReference type="Gene3D" id="3.40.50.720">
    <property type="entry name" value="NAD(P)-binding Rossmann-like Domain"/>
    <property type="match status" value="1"/>
</dbReference>
<feature type="domain" description="Gfo/Idh/MocA-like oxidoreductase N-terminal" evidence="1">
    <location>
        <begin position="13"/>
        <end position="121"/>
    </location>
</feature>
<dbReference type="Pfam" id="PF22725">
    <property type="entry name" value="GFO_IDH_MocA_C3"/>
    <property type="match status" value="1"/>
</dbReference>
<dbReference type="OrthoDB" id="9815825at2"/>
<protein>
    <submittedName>
        <fullName evidence="3">Oxidoreductase</fullName>
    </submittedName>
</protein>
<dbReference type="RefSeq" id="WP_123214653.1">
    <property type="nucleotide sequence ID" value="NZ_RJTM01000017.1"/>
</dbReference>
<keyword evidence="4" id="KW-1185">Reference proteome</keyword>
<dbReference type="InterPro" id="IPR051317">
    <property type="entry name" value="Gfo/Idh/MocA_oxidoreduct"/>
</dbReference>